<proteinExistence type="predicted"/>
<sequence length="398" mass="40581">MRRSSILKRAVAGLMAAALCLSCSACGSSAGKYAKSYLGSVGQVLSAVASKSGGPAASAAPSASAGAVKLDTPTRFTVDGSGSFSFQGVDGASFYLIYFCDTAATGDGDDYLYASSPIYEDGSGSYTGQFSDLFQAAYGEYLVKVFAFPDLTDASLEMSGAATASYTYTGAQSDPVIDYFWDTNGGAFEAVLTNVADYTYQAYPDAVELTFTNTGDPADVVAATLEGVSESNTALTVDGLTRGGTYRITAVSRSGSPYVTNAESAAVTVSEGVTLGDVNVLSENYTWSDGWASFPRLTPAFDLNGGSAGTLSGRQGAMTAEAEAVPAAANAGCDYSYTIRIDFGGFAMDGALDLKSDGTLEFTESGAGPIAAGAITGSWVDNGDGTATLSYAPADIKS</sequence>
<name>A0A8J6JK95_9FIRM</name>
<evidence type="ECO:0000256" key="1">
    <source>
        <dbReference type="SAM" id="SignalP"/>
    </source>
</evidence>
<organism evidence="2 3">
    <name type="scientific">Lawsonibacter faecis</name>
    <dbReference type="NCBI Taxonomy" id="2763052"/>
    <lineage>
        <taxon>Bacteria</taxon>
        <taxon>Bacillati</taxon>
        <taxon>Bacillota</taxon>
        <taxon>Clostridia</taxon>
        <taxon>Eubacteriales</taxon>
        <taxon>Oscillospiraceae</taxon>
        <taxon>Lawsonibacter</taxon>
    </lineage>
</organism>
<dbReference type="RefSeq" id="WP_186918692.1">
    <property type="nucleotide sequence ID" value="NZ_JACOPQ010000003.1"/>
</dbReference>
<keyword evidence="3" id="KW-1185">Reference proteome</keyword>
<dbReference type="Proteomes" id="UP000607645">
    <property type="component" value="Unassembled WGS sequence"/>
</dbReference>
<feature type="signal peptide" evidence="1">
    <location>
        <begin position="1"/>
        <end position="25"/>
    </location>
</feature>
<evidence type="ECO:0000313" key="3">
    <source>
        <dbReference type="Proteomes" id="UP000607645"/>
    </source>
</evidence>
<accession>A0A8J6JK95</accession>
<reference evidence="2" key="1">
    <citation type="submission" date="2020-08" db="EMBL/GenBank/DDBJ databases">
        <title>Genome public.</title>
        <authorList>
            <person name="Liu C."/>
            <person name="Sun Q."/>
        </authorList>
    </citation>
    <scope>NUCLEOTIDE SEQUENCE</scope>
    <source>
        <strain evidence="2">NSJ-52</strain>
    </source>
</reference>
<dbReference type="EMBL" id="JACOPQ010000003">
    <property type="protein sequence ID" value="MBC5736375.1"/>
    <property type="molecule type" value="Genomic_DNA"/>
</dbReference>
<feature type="chain" id="PRO_5039500002" evidence="1">
    <location>
        <begin position="26"/>
        <end position="398"/>
    </location>
</feature>
<gene>
    <name evidence="2" type="ORF">H8S62_05050</name>
</gene>
<dbReference type="AlphaFoldDB" id="A0A8J6JK95"/>
<evidence type="ECO:0000313" key="2">
    <source>
        <dbReference type="EMBL" id="MBC5736375.1"/>
    </source>
</evidence>
<protein>
    <submittedName>
        <fullName evidence="2">Uncharacterized protein</fullName>
    </submittedName>
</protein>
<keyword evidence="1" id="KW-0732">Signal</keyword>
<comment type="caution">
    <text evidence="2">The sequence shown here is derived from an EMBL/GenBank/DDBJ whole genome shotgun (WGS) entry which is preliminary data.</text>
</comment>